<reference evidence="2" key="1">
    <citation type="submission" date="2025-08" db="UniProtKB">
        <authorList>
            <consortium name="RefSeq"/>
        </authorList>
    </citation>
    <scope>IDENTIFICATION</scope>
</reference>
<keyword evidence="1" id="KW-1185">Reference proteome</keyword>
<organism evidence="1 2">
    <name type="scientific">Priapulus caudatus</name>
    <name type="common">Priapulid worm</name>
    <dbReference type="NCBI Taxonomy" id="37621"/>
    <lineage>
        <taxon>Eukaryota</taxon>
        <taxon>Metazoa</taxon>
        <taxon>Ecdysozoa</taxon>
        <taxon>Scalidophora</taxon>
        <taxon>Priapulida</taxon>
        <taxon>Priapulimorpha</taxon>
        <taxon>Priapulimorphida</taxon>
        <taxon>Priapulidae</taxon>
        <taxon>Priapulus</taxon>
    </lineage>
</organism>
<name>A0ABM1EX40_PRICU</name>
<dbReference type="GeneID" id="106816650"/>
<dbReference type="RefSeq" id="XP_014676761.1">
    <property type="nucleotide sequence ID" value="XM_014821275.1"/>
</dbReference>
<evidence type="ECO:0000313" key="2">
    <source>
        <dbReference type="RefSeq" id="XP_014676761.1"/>
    </source>
</evidence>
<evidence type="ECO:0000313" key="1">
    <source>
        <dbReference type="Proteomes" id="UP000695022"/>
    </source>
</evidence>
<gene>
    <name evidence="2" type="primary">LOC106816650</name>
</gene>
<dbReference type="PANTHER" id="PTHR47018">
    <property type="entry name" value="CXC DOMAIN-CONTAINING PROTEIN-RELATED"/>
    <property type="match status" value="1"/>
</dbReference>
<accession>A0ABM1EX40</accession>
<proteinExistence type="predicted"/>
<dbReference type="PANTHER" id="PTHR47018:SF3">
    <property type="entry name" value="MYCBP-ASSOCIATED PROTEIN"/>
    <property type="match status" value="1"/>
</dbReference>
<protein>
    <submittedName>
        <fullName evidence="2">Uncharacterized protein LOC106816650</fullName>
    </submittedName>
</protein>
<sequence>MFNFLMNYIHRIEPILHFDEASRNSDLVLHLQAGEALSKLFFAMDRIKYKRLWPRYIADMHELRTSHPETWRELQYGNLSVTKSTIPFVSIGADHACEQLNRMMKIHSGLIDIPNNANARQRFFLATPEMSRLSAEFNGQFNLAVNKPQEHHHVQPSAVRKAHDNVDRIKAAILSHGNPFAAEGDQLYNFITHTYVPQESVSQILNIDDTGQKLYVDYVAERMNGDVSLWAPVKKQNNRLYMSGNKKQTVKIRDQSVDLKETKDLYGRLMVLARSSRDIDQKHAIGNYEFTLTTRALFAPDGSILPCTDKSNLIHA</sequence>
<dbReference type="Proteomes" id="UP000695022">
    <property type="component" value="Unplaced"/>
</dbReference>